<dbReference type="InterPro" id="IPR022545">
    <property type="entry name" value="HHV_UL121"/>
</dbReference>
<evidence type="ECO:0000313" key="2">
    <source>
        <dbReference type="EMBL" id="AEV80808.1"/>
    </source>
</evidence>
<gene>
    <name evidence="2" type="primary">UL121</name>
</gene>
<dbReference type="EMBL" id="FJ483970">
    <property type="protein sequence ID" value="AEV80808.1"/>
    <property type="molecule type" value="Genomic_DNA"/>
</dbReference>
<keyword evidence="1" id="KW-1133">Transmembrane helix</keyword>
<protein>
    <submittedName>
        <fullName evidence="2">Membrane protein UL121</fullName>
    </submittedName>
</protein>
<organism evidence="2 3">
    <name type="scientific">Aotine betaherpesvirus 1</name>
    <dbReference type="NCBI Taxonomy" id="50290"/>
    <lineage>
        <taxon>Viruses</taxon>
        <taxon>Duplodnaviria</taxon>
        <taxon>Heunggongvirae</taxon>
        <taxon>Peploviricota</taxon>
        <taxon>Herviviricetes</taxon>
        <taxon>Herpesvirales</taxon>
        <taxon>Orthoherpesviridae</taxon>
        <taxon>Betaherpesvirinae</taxon>
        <taxon>Cytomegalovirus</taxon>
        <taxon>Cytomegalovirus aotinebeta1</taxon>
    </lineage>
</organism>
<keyword evidence="1" id="KW-0472">Membrane</keyword>
<name>G8XUH8_9BETA</name>
<accession>G8XUH8</accession>
<keyword evidence="1" id="KW-0812">Transmembrane</keyword>
<evidence type="ECO:0000256" key="1">
    <source>
        <dbReference type="SAM" id="Phobius"/>
    </source>
</evidence>
<dbReference type="GeneID" id="11464175"/>
<keyword evidence="3" id="KW-1185">Reference proteome</keyword>
<dbReference type="Pfam" id="PF10838">
    <property type="entry name" value="DUF2677"/>
    <property type="match status" value="1"/>
</dbReference>
<dbReference type="RefSeq" id="YP_004940129.1">
    <property type="nucleotide sequence ID" value="NC_016447.1"/>
</dbReference>
<dbReference type="OrthoDB" id="37942at10239"/>
<feature type="transmembrane region" description="Helical" evidence="1">
    <location>
        <begin position="134"/>
        <end position="154"/>
    </location>
</feature>
<proteinExistence type="predicted"/>
<dbReference type="KEGG" id="vg:11464175"/>
<dbReference type="Proteomes" id="UP000113968">
    <property type="component" value="Segment"/>
</dbReference>
<sequence length="158" mass="17780">MWSVVFCIMIWHLTLAASSQVMHLCHFPNGEVRVTCMADVPWHAAYVYWTLGDRSRVTLTPQEAEIATRLATAHWYVRGRTHRSLLETRPQDNISFHVRLAAPDSNGQPDLTVCAVRAHHLVALPRCELDANVLGLYTMAIVFMISIVAAGALMKRSR</sequence>
<evidence type="ECO:0000313" key="3">
    <source>
        <dbReference type="Proteomes" id="UP000113968"/>
    </source>
</evidence>
<reference evidence="2" key="1">
    <citation type="submission" date="2011-12" db="EMBL/GenBank/DDBJ databases">
        <title>Comparative genomics of primate cytomegaloviruses.</title>
        <authorList>
            <person name="Davison A.J."/>
            <person name="Holton M."/>
            <person name="Dolan A."/>
            <person name="Dargan D.J."/>
            <person name="Gatherer D."/>
            <person name="Hayward G.S."/>
        </authorList>
    </citation>
    <scope>NUCLEOTIDE SEQUENCE [LARGE SCALE GENOMIC DNA]</scope>
    <source>
        <strain evidence="2">S34E</strain>
    </source>
</reference>